<keyword evidence="2" id="KW-1185">Reference proteome</keyword>
<comment type="caution">
    <text evidence="1">The sequence shown here is derived from an EMBL/GenBank/DDBJ whole genome shotgun (WGS) entry which is preliminary data.</text>
</comment>
<gene>
    <name evidence="1" type="ORF">Tco_0973837</name>
</gene>
<sequence length="79" mass="9121">MLLEFNVHAQKMCDLVYKFETENDEQTRISIIVDAIKNRAERDPTKTETVVENQEEEAFVFWTSLDVDGTLLVITDGQV</sequence>
<dbReference type="Proteomes" id="UP001151760">
    <property type="component" value="Unassembled WGS sequence"/>
</dbReference>
<reference evidence="1" key="1">
    <citation type="journal article" date="2022" name="Int. J. Mol. Sci.">
        <title>Draft Genome of Tanacetum Coccineum: Genomic Comparison of Closely Related Tanacetum-Family Plants.</title>
        <authorList>
            <person name="Yamashiro T."/>
            <person name="Shiraishi A."/>
            <person name="Nakayama K."/>
            <person name="Satake H."/>
        </authorList>
    </citation>
    <scope>NUCLEOTIDE SEQUENCE</scope>
</reference>
<protein>
    <submittedName>
        <fullName evidence="1">Uncharacterized protein</fullName>
    </submittedName>
</protein>
<evidence type="ECO:0000313" key="2">
    <source>
        <dbReference type="Proteomes" id="UP001151760"/>
    </source>
</evidence>
<dbReference type="EMBL" id="BQNB010016088">
    <property type="protein sequence ID" value="GJT47680.1"/>
    <property type="molecule type" value="Genomic_DNA"/>
</dbReference>
<evidence type="ECO:0000313" key="1">
    <source>
        <dbReference type="EMBL" id="GJT47680.1"/>
    </source>
</evidence>
<accession>A0ABQ5E9W5</accession>
<reference evidence="1" key="2">
    <citation type="submission" date="2022-01" db="EMBL/GenBank/DDBJ databases">
        <authorList>
            <person name="Yamashiro T."/>
            <person name="Shiraishi A."/>
            <person name="Satake H."/>
            <person name="Nakayama K."/>
        </authorList>
    </citation>
    <scope>NUCLEOTIDE SEQUENCE</scope>
</reference>
<proteinExistence type="predicted"/>
<organism evidence="1 2">
    <name type="scientific">Tanacetum coccineum</name>
    <dbReference type="NCBI Taxonomy" id="301880"/>
    <lineage>
        <taxon>Eukaryota</taxon>
        <taxon>Viridiplantae</taxon>
        <taxon>Streptophyta</taxon>
        <taxon>Embryophyta</taxon>
        <taxon>Tracheophyta</taxon>
        <taxon>Spermatophyta</taxon>
        <taxon>Magnoliopsida</taxon>
        <taxon>eudicotyledons</taxon>
        <taxon>Gunneridae</taxon>
        <taxon>Pentapetalae</taxon>
        <taxon>asterids</taxon>
        <taxon>campanulids</taxon>
        <taxon>Asterales</taxon>
        <taxon>Asteraceae</taxon>
        <taxon>Asteroideae</taxon>
        <taxon>Anthemideae</taxon>
        <taxon>Anthemidinae</taxon>
        <taxon>Tanacetum</taxon>
    </lineage>
</organism>
<name>A0ABQ5E9W5_9ASTR</name>